<dbReference type="Pfam" id="PF00496">
    <property type="entry name" value="SBP_bac_5"/>
    <property type="match status" value="1"/>
</dbReference>
<organism evidence="3 4">
    <name type="scientific">Nocardia brasiliensis (strain ATCC 700358 / HUJEG-1)</name>
    <dbReference type="NCBI Taxonomy" id="1133849"/>
    <lineage>
        <taxon>Bacteria</taxon>
        <taxon>Bacillati</taxon>
        <taxon>Actinomycetota</taxon>
        <taxon>Actinomycetes</taxon>
        <taxon>Mycobacteriales</taxon>
        <taxon>Nocardiaceae</taxon>
        <taxon>Nocardia</taxon>
    </lineage>
</organism>
<dbReference type="Proteomes" id="UP000006304">
    <property type="component" value="Chromosome"/>
</dbReference>
<dbReference type="GO" id="GO:0042597">
    <property type="term" value="C:periplasmic space"/>
    <property type="evidence" value="ECO:0007669"/>
    <property type="project" value="UniProtKB-ARBA"/>
</dbReference>
<dbReference type="PANTHER" id="PTHR30290">
    <property type="entry name" value="PERIPLASMIC BINDING COMPONENT OF ABC TRANSPORTER"/>
    <property type="match status" value="1"/>
</dbReference>
<name>K0F4P3_NOCB7</name>
<evidence type="ECO:0000313" key="4">
    <source>
        <dbReference type="Proteomes" id="UP000006304"/>
    </source>
</evidence>
<protein>
    <submittedName>
        <fullName evidence="3">Dipeptide/oligopeptide ABC transporter periplasmic protein</fullName>
    </submittedName>
</protein>
<evidence type="ECO:0000313" key="3">
    <source>
        <dbReference type="EMBL" id="AFU04584.1"/>
    </source>
</evidence>
<dbReference type="InterPro" id="IPR039424">
    <property type="entry name" value="SBP_5"/>
</dbReference>
<dbReference type="HOGENOM" id="CLU_573232_0_0_11"/>
<dbReference type="PIRSF" id="PIRSF002741">
    <property type="entry name" value="MppA"/>
    <property type="match status" value="1"/>
</dbReference>
<reference evidence="3 4" key="1">
    <citation type="journal article" date="2012" name="J. Bacteriol.">
        <title>Complete genome sequence of Nocardia brasiliensis HUJEG-1.</title>
        <authorList>
            <person name="Vera-Cabrera L."/>
            <person name="Ortiz-Lopez R."/>
            <person name="Elizondo-Gonzalez R."/>
            <person name="Perez-Maya A.A."/>
            <person name="Ocampo-Candiani J."/>
        </authorList>
    </citation>
    <scope>NUCLEOTIDE SEQUENCE [LARGE SCALE GENOMIC DNA]</scope>
    <source>
        <strain evidence="4">ATCC 700358</strain>
    </source>
</reference>
<dbReference type="GO" id="GO:1904680">
    <property type="term" value="F:peptide transmembrane transporter activity"/>
    <property type="evidence" value="ECO:0007669"/>
    <property type="project" value="TreeGrafter"/>
</dbReference>
<feature type="chain" id="PRO_5039570640" evidence="1">
    <location>
        <begin position="43"/>
        <end position="511"/>
    </location>
</feature>
<evidence type="ECO:0000259" key="2">
    <source>
        <dbReference type="Pfam" id="PF00496"/>
    </source>
</evidence>
<dbReference type="PANTHER" id="PTHR30290:SF83">
    <property type="entry name" value="ABC TRANSPORTER SUBSTRATE-BINDING PROTEIN"/>
    <property type="match status" value="1"/>
</dbReference>
<sequence>MMLVILVIRVRRALFARRSTRLGWCGPVAVLCAALLAGSAGCAETREASRPGVLTVGIGEPADLIPGDLRDQAGRLLAGALWTPLVDYDAATGRTVPRAAAAISTADRMTWQIDLRTDGRFHDGTPVTAKSYVDTWRTVIEERWSGASALTEVLRATEISAPSEYTLRIVLDRPFGQVPAVLAAQALLPLPASVLASRDWTGFAAQPIGNGPFRLAGPWRAGSGGRLERVEEAAGKVRAIEFRVGAPAEQYDQVKAGELDLVATVPGERHDAMQHDFAERHVMWPLPEADYLAFPLSDKRFEDAAARFAFAMAVDRPALASGPLARQVDPASTLLPPGVAPGERSGTCRPCRHDGAAAKSLLGQVSFTGPVSMYFGAGQEHWARSLAEQWHTALGVAATARPRDEETSAPVDGPFVVSRSLRTSSPHELLSALARVAGYADDGFTQLLAAADAADVTADSAQLYRLAENQLLRDLPIAPLWSGHGHAVWAPRVHDVTATPLRGIDLAAISV</sequence>
<keyword evidence="4" id="KW-1185">Reference proteome</keyword>
<gene>
    <name evidence="3" type="ORF">O3I_033175</name>
</gene>
<dbReference type="GO" id="GO:0015833">
    <property type="term" value="P:peptide transport"/>
    <property type="evidence" value="ECO:0007669"/>
    <property type="project" value="TreeGrafter"/>
</dbReference>
<evidence type="ECO:0000256" key="1">
    <source>
        <dbReference type="SAM" id="SignalP"/>
    </source>
</evidence>
<proteinExistence type="predicted"/>
<dbReference type="STRING" id="1133849.O3I_033175"/>
<feature type="domain" description="Solute-binding protein family 5" evidence="2">
    <location>
        <begin position="96"/>
        <end position="371"/>
    </location>
</feature>
<dbReference type="RefSeq" id="WP_014987435.1">
    <property type="nucleotide sequence ID" value="NC_018681.1"/>
</dbReference>
<dbReference type="Gene3D" id="3.40.190.10">
    <property type="entry name" value="Periplasmic binding protein-like II"/>
    <property type="match status" value="1"/>
</dbReference>
<dbReference type="InterPro" id="IPR030678">
    <property type="entry name" value="Peptide/Ni-bd"/>
</dbReference>
<dbReference type="eggNOG" id="COG4166">
    <property type="taxonomic scope" value="Bacteria"/>
</dbReference>
<dbReference type="KEGG" id="nbr:O3I_033175"/>
<dbReference type="GO" id="GO:0043190">
    <property type="term" value="C:ATP-binding cassette (ABC) transporter complex"/>
    <property type="evidence" value="ECO:0007669"/>
    <property type="project" value="InterPro"/>
</dbReference>
<feature type="signal peptide" evidence="1">
    <location>
        <begin position="1"/>
        <end position="42"/>
    </location>
</feature>
<accession>K0F4P3</accession>
<dbReference type="InterPro" id="IPR000914">
    <property type="entry name" value="SBP_5_dom"/>
</dbReference>
<keyword evidence="1" id="KW-0732">Signal</keyword>
<dbReference type="CDD" id="cd00995">
    <property type="entry name" value="PBP2_NikA_DppA_OppA_like"/>
    <property type="match status" value="1"/>
</dbReference>
<dbReference type="SUPFAM" id="SSF53850">
    <property type="entry name" value="Periplasmic binding protein-like II"/>
    <property type="match status" value="1"/>
</dbReference>
<dbReference type="AlphaFoldDB" id="K0F4P3"/>
<dbReference type="Gene3D" id="3.10.105.10">
    <property type="entry name" value="Dipeptide-binding Protein, Domain 3"/>
    <property type="match status" value="1"/>
</dbReference>
<dbReference type="EMBL" id="CP003876">
    <property type="protein sequence ID" value="AFU04584.1"/>
    <property type="molecule type" value="Genomic_DNA"/>
</dbReference>
<dbReference type="Gene3D" id="3.90.76.10">
    <property type="entry name" value="Dipeptide-binding Protein, Domain 1"/>
    <property type="match status" value="1"/>
</dbReference>